<keyword evidence="4" id="KW-0804">Transcription</keyword>
<dbReference type="InterPro" id="IPR000847">
    <property type="entry name" value="LysR_HTH_N"/>
</dbReference>
<dbReference type="AlphaFoldDB" id="A0A1H8LGA8"/>
<name>A0A1H8LGA8_9RHOB</name>
<dbReference type="Pfam" id="PF00126">
    <property type="entry name" value="HTH_1"/>
    <property type="match status" value="1"/>
</dbReference>
<dbReference type="PROSITE" id="PS50931">
    <property type="entry name" value="HTH_LYSR"/>
    <property type="match status" value="1"/>
</dbReference>
<evidence type="ECO:0000256" key="2">
    <source>
        <dbReference type="ARBA" id="ARBA00023015"/>
    </source>
</evidence>
<evidence type="ECO:0000313" key="6">
    <source>
        <dbReference type="EMBL" id="SEO04194.1"/>
    </source>
</evidence>
<dbReference type="InterPro" id="IPR036390">
    <property type="entry name" value="WH_DNA-bd_sf"/>
</dbReference>
<sequence length="298" mass="32053">MLDSQDESLMGFVQQSRALPEIVQSGSISAAARKLGVSQPAVSKAIAQLEDHLGVAVLRRGRMPLVLTDEGMALARYVERDVLLRKQAFDDVTNARRLRKGIVRIGSFGASASTHLLPRLIADLRRFHSGIEVEIHEVPDLDVLAALRAGMVDVGVVVDPADDLEIVPVGTDKLVALVSDAHPLAGKTCVGPDELAAQPFIMTKGGSEPLVRAWFAQGDQVPDIRHTVQQITSILSLVRIGLGVSIIAERALPETHANVCVIPLSPNAPRAVYFARMRGDVRSAAVGALWNIVGQRDR</sequence>
<keyword evidence="3 6" id="KW-0238">DNA-binding</keyword>
<feature type="domain" description="HTH lysR-type" evidence="5">
    <location>
        <begin position="17"/>
        <end position="68"/>
    </location>
</feature>
<dbReference type="Proteomes" id="UP000183002">
    <property type="component" value="Unassembled WGS sequence"/>
</dbReference>
<dbReference type="InterPro" id="IPR005119">
    <property type="entry name" value="LysR_subst-bd"/>
</dbReference>
<dbReference type="GO" id="GO:0032993">
    <property type="term" value="C:protein-DNA complex"/>
    <property type="evidence" value="ECO:0007669"/>
    <property type="project" value="TreeGrafter"/>
</dbReference>
<dbReference type="Gene3D" id="1.10.10.10">
    <property type="entry name" value="Winged helix-like DNA-binding domain superfamily/Winged helix DNA-binding domain"/>
    <property type="match status" value="1"/>
</dbReference>
<dbReference type="SUPFAM" id="SSF53850">
    <property type="entry name" value="Periplasmic binding protein-like II"/>
    <property type="match status" value="1"/>
</dbReference>
<dbReference type="GO" id="GO:0003677">
    <property type="term" value="F:DNA binding"/>
    <property type="evidence" value="ECO:0007669"/>
    <property type="project" value="UniProtKB-KW"/>
</dbReference>
<dbReference type="InterPro" id="IPR036388">
    <property type="entry name" value="WH-like_DNA-bd_sf"/>
</dbReference>
<evidence type="ECO:0000256" key="1">
    <source>
        <dbReference type="ARBA" id="ARBA00009437"/>
    </source>
</evidence>
<keyword evidence="2" id="KW-0805">Transcription regulation</keyword>
<dbReference type="SUPFAM" id="SSF46785">
    <property type="entry name" value="Winged helix' DNA-binding domain"/>
    <property type="match status" value="1"/>
</dbReference>
<dbReference type="GO" id="GO:0003700">
    <property type="term" value="F:DNA-binding transcription factor activity"/>
    <property type="evidence" value="ECO:0007669"/>
    <property type="project" value="InterPro"/>
</dbReference>
<dbReference type="Gene3D" id="3.40.190.290">
    <property type="match status" value="1"/>
</dbReference>
<reference evidence="6 7" key="1">
    <citation type="submission" date="2016-10" db="EMBL/GenBank/DDBJ databases">
        <authorList>
            <person name="de Groot N.N."/>
        </authorList>
    </citation>
    <scope>NUCLEOTIDE SEQUENCE [LARGE SCALE GENOMIC DNA]</scope>
    <source>
        <strain evidence="6 7">CGMCC 1.10836</strain>
    </source>
</reference>
<proteinExistence type="inferred from homology"/>
<keyword evidence="7" id="KW-1185">Reference proteome</keyword>
<dbReference type="OrthoDB" id="9791253at2"/>
<comment type="similarity">
    <text evidence="1">Belongs to the LysR transcriptional regulatory family.</text>
</comment>
<evidence type="ECO:0000313" key="7">
    <source>
        <dbReference type="Proteomes" id="UP000183002"/>
    </source>
</evidence>
<dbReference type="Pfam" id="PF03466">
    <property type="entry name" value="LysR_substrate"/>
    <property type="match status" value="1"/>
</dbReference>
<organism evidence="6 7">
    <name type="scientific">Pseudorhodobacter antarcticus</name>
    <dbReference type="NCBI Taxonomy" id="1077947"/>
    <lineage>
        <taxon>Bacteria</taxon>
        <taxon>Pseudomonadati</taxon>
        <taxon>Pseudomonadota</taxon>
        <taxon>Alphaproteobacteria</taxon>
        <taxon>Rhodobacterales</taxon>
        <taxon>Paracoccaceae</taxon>
        <taxon>Pseudorhodobacter</taxon>
    </lineage>
</organism>
<dbReference type="RefSeq" id="WP_050519400.1">
    <property type="nucleotide sequence ID" value="NZ_LGHU01000053.1"/>
</dbReference>
<dbReference type="PRINTS" id="PR00039">
    <property type="entry name" value="HTHLYSR"/>
</dbReference>
<evidence type="ECO:0000259" key="5">
    <source>
        <dbReference type="PROSITE" id="PS50931"/>
    </source>
</evidence>
<dbReference type="PANTHER" id="PTHR30346:SF28">
    <property type="entry name" value="HTH-TYPE TRANSCRIPTIONAL REGULATOR CYNR"/>
    <property type="match status" value="1"/>
</dbReference>
<evidence type="ECO:0000256" key="3">
    <source>
        <dbReference type="ARBA" id="ARBA00023125"/>
    </source>
</evidence>
<dbReference type="EMBL" id="FOCO01000041">
    <property type="protein sequence ID" value="SEO04194.1"/>
    <property type="molecule type" value="Genomic_DNA"/>
</dbReference>
<dbReference type="PANTHER" id="PTHR30346">
    <property type="entry name" value="TRANSCRIPTIONAL DUAL REGULATOR HCAR-RELATED"/>
    <property type="match status" value="1"/>
</dbReference>
<gene>
    <name evidence="6" type="ORF">SAMN05216227_104138</name>
</gene>
<evidence type="ECO:0000256" key="4">
    <source>
        <dbReference type="ARBA" id="ARBA00023163"/>
    </source>
</evidence>
<protein>
    <submittedName>
        <fullName evidence="6">DNA-binding transcriptional regulator, LysR family</fullName>
    </submittedName>
</protein>
<dbReference type="STRING" id="1077947.SAMN05216227_104138"/>
<accession>A0A1H8LGA8</accession>
<dbReference type="CDD" id="cd05466">
    <property type="entry name" value="PBP2_LTTR_substrate"/>
    <property type="match status" value="1"/>
</dbReference>